<evidence type="ECO:0000313" key="5">
    <source>
        <dbReference type="Proteomes" id="UP000321514"/>
    </source>
</evidence>
<dbReference type="SUPFAM" id="SSF53474">
    <property type="entry name" value="alpha/beta-Hydrolases"/>
    <property type="match status" value="1"/>
</dbReference>
<dbReference type="Proteomes" id="UP000183760">
    <property type="component" value="Unassembled WGS sequence"/>
</dbReference>
<evidence type="ECO:0000313" key="2">
    <source>
        <dbReference type="EMBL" id="GEN05284.1"/>
    </source>
</evidence>
<reference evidence="2 5" key="2">
    <citation type="submission" date="2019-07" db="EMBL/GenBank/DDBJ databases">
        <title>Whole genome shotgun sequence of Myxococcus fulvus NBRC 100333.</title>
        <authorList>
            <person name="Hosoyama A."/>
            <person name="Uohara A."/>
            <person name="Ohji S."/>
            <person name="Ichikawa N."/>
        </authorList>
    </citation>
    <scope>NUCLEOTIDE SEQUENCE [LARGE SCALE GENOMIC DNA]</scope>
    <source>
        <strain evidence="2 5">NBRC 100333</strain>
    </source>
</reference>
<dbReference type="OrthoDB" id="5379857at2"/>
<gene>
    <name evidence="2" type="ORF">MFU01_03210</name>
    <name evidence="3" type="ORF">SAMN05443572_1011172</name>
</gene>
<proteinExistence type="predicted"/>
<evidence type="ECO:0000259" key="1">
    <source>
        <dbReference type="Pfam" id="PF00326"/>
    </source>
</evidence>
<organism evidence="2 5">
    <name type="scientific">Myxococcus fulvus</name>
    <dbReference type="NCBI Taxonomy" id="33"/>
    <lineage>
        <taxon>Bacteria</taxon>
        <taxon>Pseudomonadati</taxon>
        <taxon>Myxococcota</taxon>
        <taxon>Myxococcia</taxon>
        <taxon>Myxococcales</taxon>
        <taxon>Cystobacterineae</taxon>
        <taxon>Myxococcaceae</taxon>
        <taxon>Myxococcus</taxon>
    </lineage>
</organism>
<dbReference type="EMBL" id="FOIB01000001">
    <property type="protein sequence ID" value="SET12441.1"/>
    <property type="molecule type" value="Genomic_DNA"/>
</dbReference>
<evidence type="ECO:0000313" key="4">
    <source>
        <dbReference type="Proteomes" id="UP000183760"/>
    </source>
</evidence>
<reference evidence="3 4" key="1">
    <citation type="submission" date="2016-10" db="EMBL/GenBank/DDBJ databases">
        <authorList>
            <person name="Varghese N."/>
            <person name="Submissions S."/>
        </authorList>
    </citation>
    <scope>NUCLEOTIDE SEQUENCE [LARGE SCALE GENOMIC DNA]</scope>
    <source>
        <strain evidence="3 4">DSM 16525</strain>
    </source>
</reference>
<dbReference type="EMBL" id="BJXR01000006">
    <property type="protein sequence ID" value="GEN05284.1"/>
    <property type="molecule type" value="Genomic_DNA"/>
</dbReference>
<comment type="caution">
    <text evidence="2">The sequence shown here is derived from an EMBL/GenBank/DDBJ whole genome shotgun (WGS) entry which is preliminary data.</text>
</comment>
<dbReference type="PROSITE" id="PS51257">
    <property type="entry name" value="PROKAR_LIPOPROTEIN"/>
    <property type="match status" value="1"/>
</dbReference>
<dbReference type="Pfam" id="PF00326">
    <property type="entry name" value="Peptidase_S9"/>
    <property type="match status" value="1"/>
</dbReference>
<dbReference type="Gene3D" id="3.40.50.1820">
    <property type="entry name" value="alpha/beta hydrolase"/>
    <property type="match status" value="1"/>
</dbReference>
<protein>
    <submittedName>
        <fullName evidence="3">Prolyl oligopeptidase family protein</fullName>
    </submittedName>
</protein>
<name>A0A511STM0_MYXFU</name>
<dbReference type="GO" id="GO:0006508">
    <property type="term" value="P:proteolysis"/>
    <property type="evidence" value="ECO:0007669"/>
    <property type="project" value="InterPro"/>
</dbReference>
<dbReference type="STRING" id="1334629.MFUL124B02_06785"/>
<dbReference type="InterPro" id="IPR001375">
    <property type="entry name" value="Peptidase_S9_cat"/>
</dbReference>
<dbReference type="GO" id="GO:0008236">
    <property type="term" value="F:serine-type peptidase activity"/>
    <property type="evidence" value="ECO:0007669"/>
    <property type="project" value="InterPro"/>
</dbReference>
<dbReference type="Proteomes" id="UP000321514">
    <property type="component" value="Unassembled WGS sequence"/>
</dbReference>
<dbReference type="InterPro" id="IPR029058">
    <property type="entry name" value="AB_hydrolase_fold"/>
</dbReference>
<dbReference type="RefSeq" id="WP_074949562.1">
    <property type="nucleotide sequence ID" value="NZ_BJXR01000006.1"/>
</dbReference>
<dbReference type="AlphaFoldDB" id="A0A511STM0"/>
<feature type="domain" description="Peptidase S9 prolyl oligopeptidase catalytic" evidence="1">
    <location>
        <begin position="168"/>
        <end position="312"/>
    </location>
</feature>
<keyword evidence="4" id="KW-1185">Reference proteome</keyword>
<accession>A0A511STM0</accession>
<sequence length="457" mass="50073">MRTTRWVILVLALMGCSSSDPKPEAPLPPEEQETDSKPLTVTVLGSGQATAGGQQWAYQLLRLQEEGKAASYAQWFPPRSPGARPVMMLTRPYDGITWTGEAVDAKWGQRGNGFHPDDSEPGHHAGSSNIVYTISTPELIAGESFFYLYNGFGVLNVFGRFYAGGSIQNDRDDMHAGLRFLEQAPEVDRSRIGIQGGSWGGFEALYAAADAPAAVRPRAGVALFPLSDFARQFEYLETVIPSRVSDPWVRSQYATFFEPYRRRIVAATGGPPGAPGADYTSWTREHLAPRLTTPFLVLHEDWDTLVPVEQTQTLAPLVGPTMSALYIQHLEVPNWNTRALDHGQLVVQYGHALTTVSLGYLLTNLGSEEQSLYVPFVQDVLVGWLQAQRVLQLNGRDVSQVAPRLLELADPRVTLVEMTSGSVYSGSEGVAVLVNALWETQYTAGNIREVLSTGLPP</sequence>
<evidence type="ECO:0000313" key="3">
    <source>
        <dbReference type="EMBL" id="SET12441.1"/>
    </source>
</evidence>